<evidence type="ECO:0000313" key="2">
    <source>
        <dbReference type="EMBL" id="SPO03880.1"/>
    </source>
</evidence>
<dbReference type="EMBL" id="ONZQ02000009">
    <property type="protein sequence ID" value="SPO03880.1"/>
    <property type="molecule type" value="Genomic_DNA"/>
</dbReference>
<accession>A0AAE8N2Z2</accession>
<keyword evidence="3" id="KW-1185">Reference proteome</keyword>
<organism evidence="2 3">
    <name type="scientific">Cephalotrichum gorgonifer</name>
    <dbReference type="NCBI Taxonomy" id="2041049"/>
    <lineage>
        <taxon>Eukaryota</taxon>
        <taxon>Fungi</taxon>
        <taxon>Dikarya</taxon>
        <taxon>Ascomycota</taxon>
        <taxon>Pezizomycotina</taxon>
        <taxon>Sordariomycetes</taxon>
        <taxon>Hypocreomycetidae</taxon>
        <taxon>Microascales</taxon>
        <taxon>Microascaceae</taxon>
        <taxon>Cephalotrichum</taxon>
    </lineage>
</organism>
<proteinExistence type="predicted"/>
<sequence length="210" mass="22536">METSSVTARLRRPFAYDSDNLPEDLDEEEQETLIETLTTQNTAQNATYARILTLLPLVAAQPYILNLASLPPLPRLLSISCLLVTAYLTYILPPTETGFPALNARQGADGGSRGGRGVGNDGGRGRGTRGGDPFSDVAELSPARRYLPYLNLSLAVLISLLSLVEGRGWPALIQGCLPALIYGVVFAAKLVMADVDPGELRGLKYDYKGA</sequence>
<evidence type="ECO:0000256" key="1">
    <source>
        <dbReference type="SAM" id="MobiDB-lite"/>
    </source>
</evidence>
<name>A0AAE8N2Z2_9PEZI</name>
<protein>
    <submittedName>
        <fullName evidence="2">Uncharacterized protein</fullName>
    </submittedName>
</protein>
<dbReference type="AlphaFoldDB" id="A0AAE8N2Z2"/>
<feature type="compositionally biased region" description="Gly residues" evidence="1">
    <location>
        <begin position="108"/>
        <end position="122"/>
    </location>
</feature>
<reference evidence="2" key="1">
    <citation type="submission" date="2018-03" db="EMBL/GenBank/DDBJ databases">
        <authorList>
            <person name="Guldener U."/>
        </authorList>
    </citation>
    <scope>NUCLEOTIDE SEQUENCE</scope>
</reference>
<dbReference type="Proteomes" id="UP001187682">
    <property type="component" value="Unassembled WGS sequence"/>
</dbReference>
<feature type="region of interest" description="Disordered" evidence="1">
    <location>
        <begin position="102"/>
        <end position="134"/>
    </location>
</feature>
<comment type="caution">
    <text evidence="2">The sequence shown here is derived from an EMBL/GenBank/DDBJ whole genome shotgun (WGS) entry which is preliminary data.</text>
</comment>
<evidence type="ECO:0000313" key="3">
    <source>
        <dbReference type="Proteomes" id="UP001187682"/>
    </source>
</evidence>
<gene>
    <name evidence="2" type="ORF">DNG_06563</name>
</gene>